<evidence type="ECO:0000256" key="5">
    <source>
        <dbReference type="ARBA" id="ARBA00023040"/>
    </source>
</evidence>
<keyword evidence="13" id="KW-1185">Reference proteome</keyword>
<feature type="transmembrane region" description="Helical" evidence="10">
    <location>
        <begin position="222"/>
        <end position="246"/>
    </location>
</feature>
<dbReference type="GO" id="GO:0043410">
    <property type="term" value="P:positive regulation of MAPK cascade"/>
    <property type="evidence" value="ECO:0007669"/>
    <property type="project" value="TreeGrafter"/>
</dbReference>
<dbReference type="InterPro" id="IPR017452">
    <property type="entry name" value="GPCR_Rhodpsn_7TM"/>
</dbReference>
<feature type="region of interest" description="Disordered" evidence="9">
    <location>
        <begin position="314"/>
        <end position="336"/>
    </location>
</feature>
<keyword evidence="5" id="KW-0297">G-protein coupled receptor</keyword>
<accession>A0A3S5AUP5</accession>
<comment type="caution">
    <text evidence="12">The sequence shown here is derived from an EMBL/GenBank/DDBJ whole genome shotgun (WGS) entry which is preliminary data.</text>
</comment>
<dbReference type="Gene3D" id="1.20.1070.10">
    <property type="entry name" value="Rhodopsin 7-helix transmembrane proteins"/>
    <property type="match status" value="2"/>
</dbReference>
<evidence type="ECO:0000256" key="7">
    <source>
        <dbReference type="ARBA" id="ARBA00023170"/>
    </source>
</evidence>
<protein>
    <recommendedName>
        <fullName evidence="11">G-protein coupled receptors family 1 profile domain-containing protein</fullName>
    </recommendedName>
</protein>
<dbReference type="GO" id="GO:0004930">
    <property type="term" value="F:G protein-coupled receptor activity"/>
    <property type="evidence" value="ECO:0007669"/>
    <property type="project" value="UniProtKB-KW"/>
</dbReference>
<evidence type="ECO:0000256" key="6">
    <source>
        <dbReference type="ARBA" id="ARBA00023136"/>
    </source>
</evidence>
<feature type="domain" description="G-protein coupled receptors family 1 profile" evidence="11">
    <location>
        <begin position="58"/>
        <end position="506"/>
    </location>
</feature>
<organism evidence="12 13">
    <name type="scientific">Protopolystoma xenopodis</name>
    <dbReference type="NCBI Taxonomy" id="117903"/>
    <lineage>
        <taxon>Eukaryota</taxon>
        <taxon>Metazoa</taxon>
        <taxon>Spiralia</taxon>
        <taxon>Lophotrochozoa</taxon>
        <taxon>Platyhelminthes</taxon>
        <taxon>Monogenea</taxon>
        <taxon>Polyopisthocotylea</taxon>
        <taxon>Polystomatidea</taxon>
        <taxon>Polystomatidae</taxon>
        <taxon>Protopolystoma</taxon>
    </lineage>
</organism>
<dbReference type="SMART" id="SM01381">
    <property type="entry name" value="7TM_GPCR_Srsx"/>
    <property type="match status" value="1"/>
</dbReference>
<evidence type="ECO:0000256" key="3">
    <source>
        <dbReference type="ARBA" id="ARBA00022692"/>
    </source>
</evidence>
<proteinExistence type="predicted"/>
<keyword evidence="3 10" id="KW-0812">Transmembrane</keyword>
<dbReference type="PRINTS" id="PR00237">
    <property type="entry name" value="GPCRRHODOPSN"/>
</dbReference>
<dbReference type="InterPro" id="IPR000276">
    <property type="entry name" value="GPCR_Rhodpsn"/>
</dbReference>
<reference evidence="12" key="1">
    <citation type="submission" date="2018-11" db="EMBL/GenBank/DDBJ databases">
        <authorList>
            <consortium name="Pathogen Informatics"/>
        </authorList>
    </citation>
    <scope>NUCLEOTIDE SEQUENCE</scope>
</reference>
<feature type="transmembrane region" description="Helical" evidence="10">
    <location>
        <begin position="131"/>
        <end position="152"/>
    </location>
</feature>
<evidence type="ECO:0000256" key="2">
    <source>
        <dbReference type="ARBA" id="ARBA00022475"/>
    </source>
</evidence>
<dbReference type="PANTHER" id="PTHR24248">
    <property type="entry name" value="ADRENERGIC RECEPTOR-RELATED G-PROTEIN COUPLED RECEPTOR"/>
    <property type="match status" value="1"/>
</dbReference>
<keyword evidence="6 10" id="KW-0472">Membrane</keyword>
<evidence type="ECO:0000313" key="13">
    <source>
        <dbReference type="Proteomes" id="UP000784294"/>
    </source>
</evidence>
<gene>
    <name evidence="12" type="ORF">PXEA_LOCUS25939</name>
</gene>
<dbReference type="PANTHER" id="PTHR24248:SF185">
    <property type="entry name" value="DOPAMINE RECEPTOR 2"/>
    <property type="match status" value="1"/>
</dbReference>
<feature type="transmembrane region" description="Helical" evidence="10">
    <location>
        <begin position="448"/>
        <end position="466"/>
    </location>
</feature>
<evidence type="ECO:0000256" key="4">
    <source>
        <dbReference type="ARBA" id="ARBA00022989"/>
    </source>
</evidence>
<dbReference type="AlphaFoldDB" id="A0A3S5AUP5"/>
<dbReference type="GO" id="GO:0005886">
    <property type="term" value="C:plasma membrane"/>
    <property type="evidence" value="ECO:0007669"/>
    <property type="project" value="UniProtKB-SubCell"/>
</dbReference>
<evidence type="ECO:0000256" key="10">
    <source>
        <dbReference type="SAM" id="Phobius"/>
    </source>
</evidence>
<feature type="transmembrane region" description="Helical" evidence="10">
    <location>
        <begin position="80"/>
        <end position="101"/>
    </location>
</feature>
<feature type="transmembrane region" description="Helical" evidence="10">
    <location>
        <begin position="486"/>
        <end position="507"/>
    </location>
</feature>
<keyword evidence="2" id="KW-1003">Cell membrane</keyword>
<dbReference type="OrthoDB" id="5957871at2759"/>
<evidence type="ECO:0000256" key="1">
    <source>
        <dbReference type="ARBA" id="ARBA00004651"/>
    </source>
</evidence>
<dbReference type="PROSITE" id="PS50262">
    <property type="entry name" value="G_PROTEIN_RECEP_F1_2"/>
    <property type="match status" value="1"/>
</dbReference>
<dbReference type="Pfam" id="PF00001">
    <property type="entry name" value="7tm_1"/>
    <property type="match status" value="1"/>
</dbReference>
<evidence type="ECO:0000259" key="11">
    <source>
        <dbReference type="PROSITE" id="PS50262"/>
    </source>
</evidence>
<evidence type="ECO:0000313" key="12">
    <source>
        <dbReference type="EMBL" id="VEL32499.1"/>
    </source>
</evidence>
<feature type="transmembrane region" description="Helical" evidence="10">
    <location>
        <begin position="41"/>
        <end position="68"/>
    </location>
</feature>
<dbReference type="GO" id="GO:0071880">
    <property type="term" value="P:adenylate cyclase-activating adrenergic receptor signaling pathway"/>
    <property type="evidence" value="ECO:0007669"/>
    <property type="project" value="TreeGrafter"/>
</dbReference>
<comment type="subcellular location">
    <subcellularLocation>
        <location evidence="1">Cell membrane</location>
        <topology evidence="1">Multi-pass membrane protein</topology>
    </subcellularLocation>
</comment>
<keyword evidence="4 10" id="KW-1133">Transmembrane helix</keyword>
<keyword evidence="8" id="KW-0807">Transducer</keyword>
<dbReference type="Proteomes" id="UP000784294">
    <property type="component" value="Unassembled WGS sequence"/>
</dbReference>
<feature type="transmembrane region" description="Helical" evidence="10">
    <location>
        <begin position="172"/>
        <end position="195"/>
    </location>
</feature>
<sequence length="824" mass="93218">MVQGHPYSSNAGIISISPLAKSKNSTLDEGTLFLLSVNWKLFIIISFLVVLVVLTILGNLLVIVAVVGEAHLRANLTNSFIVSLAAADLLMGSIVMPFAVFEQITFLQSKSQILTESSSVSWPFGQLWCDFWHAFDVLSSTASILNLCAISLDRYWATSNPFLYPLRMTPRLSGLMIAAVWCCSAVISFPAIAWWRAAGRFNNATSSTDPTRDECLFPTDQLYLFLSSCISFYLPLMVMIFVYWRIYQVASSLVRSLSQGQKVIGRKTEGGKVMVLGVHRGGGTHSEACASTTWDAPTDPRPALRSSMRLRKVDRPCDQPPECSPPWGRSGGKLNVRFSSNTSAERKQGCSTDRVNSLKRLIQMTKRPTGIQMQICCKDTLGCCLKRDRHHFECNNISEYSHSKDRTKEPQSLTKNVPTNENSGPSIRLFTWSRFGRRFGKFVHEQKAAKTLGIVMGIFIICWLPFFICNTAKAVSPEVLGIHDAYIMSIVTWLGYMNSGVNPLIYAHSMREFRRAFIRVLCFGRRHGFSKGSTRKNMFLQLVNSSIHSDYSVNCRRRHTKKLQKRSPENSDETCKALPITPKEHHMCSKPYLSDKLECIYPISGSKSAESDCSYSTSSIPSCQYVQKIKRQTKMKIPRILKPFRDKKSIFLWSKYTENKHCMNEWFYETRSSPVACISARKWSLVNSQELSANKFGDKVLNDINDYTEPTGLENHKSETKYERCNNTSIKLETLNRDGHNKLIKKTDETLSTSSFGQKYSPCTDLNEISDTFEQAEKFLSFTNDTTLYTKIPAFLAKPTEFYFRSPLKSSIHEANIISPKVEF</sequence>
<dbReference type="EMBL" id="CAAALY010244257">
    <property type="protein sequence ID" value="VEL32499.1"/>
    <property type="molecule type" value="Genomic_DNA"/>
</dbReference>
<dbReference type="SUPFAM" id="SSF81321">
    <property type="entry name" value="Family A G protein-coupled receptor-like"/>
    <property type="match status" value="1"/>
</dbReference>
<evidence type="ECO:0000256" key="8">
    <source>
        <dbReference type="ARBA" id="ARBA00023224"/>
    </source>
</evidence>
<name>A0A3S5AUP5_9PLAT</name>
<evidence type="ECO:0000256" key="9">
    <source>
        <dbReference type="SAM" id="MobiDB-lite"/>
    </source>
</evidence>
<keyword evidence="7" id="KW-0675">Receptor</keyword>